<dbReference type="EC" id="5.4.2.10" evidence="7"/>
<dbReference type="InterPro" id="IPR050060">
    <property type="entry name" value="Phosphoglucosamine_mutase"/>
</dbReference>
<feature type="binding site" evidence="7">
    <location>
        <position position="243"/>
    </location>
    <ligand>
        <name>Mg(2+)</name>
        <dbReference type="ChEBI" id="CHEBI:18420"/>
    </ligand>
</feature>
<keyword evidence="4 7" id="KW-0460">Magnesium</keyword>
<sequence>MGKYFGTDGVRGIANGYLTADLALKLGQAFGYILFTQNKRTEKPTVVIGKDTRISGDMLENALVAGFLSTGVDVVLLGVTSTPAVAYLTRTLNAAAGAMISASHNPFIDNGIKFFGADGFKIADNIEATIEQYIDGTLDMPVRPFPEQLGVTLDNQQGSQKYLKYLTQTVDSNFDGLHVALDCANGSTSNLAAKLFSMLDAKVSVMGNQPNGININDKVGSTHPEHLAQFVLDTQADIGLAFDGDGDRLIVVDEKGNVRDGDYILYICGKYLNNEGRLINHTIVSTVMANLGYYRTLEAQGLSSVQTDVGDRHVAQAMIQGGYNLGGEQSGHIIFLEHSTTGDGLLTAIQLVQILKKTGVSISELADEMQKFPQLLKNLHVEDKEKVMNNRTLNLAINEVEKVMNGNGRVLVRPSGTEPLIRIMVEAENDALCEKYVEYLSEAIKTIK</sequence>
<dbReference type="InterPro" id="IPR005846">
    <property type="entry name" value="A-D-PHexomutase_a/b/a-III"/>
</dbReference>
<dbReference type="Pfam" id="PF00408">
    <property type="entry name" value="PGM_PMM_IV"/>
    <property type="match status" value="1"/>
</dbReference>
<dbReference type="GO" id="GO:0005975">
    <property type="term" value="P:carbohydrate metabolic process"/>
    <property type="evidence" value="ECO:0007669"/>
    <property type="project" value="InterPro"/>
</dbReference>
<dbReference type="GO" id="GO:0000287">
    <property type="term" value="F:magnesium ion binding"/>
    <property type="evidence" value="ECO:0007669"/>
    <property type="project" value="UniProtKB-UniRule"/>
</dbReference>
<dbReference type="GO" id="GO:0005829">
    <property type="term" value="C:cytosol"/>
    <property type="evidence" value="ECO:0007669"/>
    <property type="project" value="TreeGrafter"/>
</dbReference>
<feature type="domain" description="Alpha-D-phosphohexomutase alpha/beta/alpha" evidence="9">
    <location>
        <begin position="3"/>
        <end position="135"/>
    </location>
</feature>
<feature type="domain" description="Alpha-D-phosphohexomutase alpha/beta/alpha" evidence="11">
    <location>
        <begin position="260"/>
        <end position="372"/>
    </location>
</feature>
<dbReference type="NCBIfam" id="NF008139">
    <property type="entry name" value="PRK10887.1"/>
    <property type="match status" value="1"/>
</dbReference>
<dbReference type="FunFam" id="3.30.310.50:FF:000001">
    <property type="entry name" value="Phosphoglucosamine mutase"/>
    <property type="match status" value="1"/>
</dbReference>
<dbReference type="GO" id="GO:0009252">
    <property type="term" value="P:peptidoglycan biosynthetic process"/>
    <property type="evidence" value="ECO:0007669"/>
    <property type="project" value="TreeGrafter"/>
</dbReference>
<keyword evidence="2 7" id="KW-0597">Phosphoprotein</keyword>
<dbReference type="Pfam" id="PF02878">
    <property type="entry name" value="PGM_PMM_I"/>
    <property type="match status" value="1"/>
</dbReference>
<gene>
    <name evidence="7" type="primary">glmM</name>
    <name evidence="12" type="ORF">FEZ08_06015</name>
</gene>
<dbReference type="SUPFAM" id="SSF53738">
    <property type="entry name" value="Phosphoglucomutase, first 3 domains"/>
    <property type="match status" value="3"/>
</dbReference>
<dbReference type="InterPro" id="IPR005844">
    <property type="entry name" value="A-D-PHexomutase_a/b/a-I"/>
</dbReference>
<dbReference type="PANTHER" id="PTHR42946">
    <property type="entry name" value="PHOSPHOHEXOSE MUTASE"/>
    <property type="match status" value="1"/>
</dbReference>
<dbReference type="InterPro" id="IPR005845">
    <property type="entry name" value="A-D-PHexomutase_a/b/a-II"/>
</dbReference>
<dbReference type="InterPro" id="IPR016055">
    <property type="entry name" value="A-D-PHexomutase_a/b/a-I/II/III"/>
</dbReference>
<dbReference type="GO" id="GO:0006048">
    <property type="term" value="P:UDP-N-acetylglucosamine biosynthetic process"/>
    <property type="evidence" value="ECO:0007669"/>
    <property type="project" value="TreeGrafter"/>
</dbReference>
<dbReference type="InterPro" id="IPR036900">
    <property type="entry name" value="A-D-PHexomutase_C_sf"/>
</dbReference>
<comment type="similarity">
    <text evidence="1 7">Belongs to the phosphohexose mutase family.</text>
</comment>
<dbReference type="EMBL" id="VBWP01000004">
    <property type="protein sequence ID" value="TLG74260.1"/>
    <property type="molecule type" value="Genomic_DNA"/>
</dbReference>
<evidence type="ECO:0000256" key="1">
    <source>
        <dbReference type="ARBA" id="ARBA00010231"/>
    </source>
</evidence>
<dbReference type="InParanoid" id="A0A5R8QD98"/>
<feature type="domain" description="Alpha-D-phosphohexomutase alpha/beta/alpha" evidence="10">
    <location>
        <begin position="161"/>
        <end position="256"/>
    </location>
</feature>
<evidence type="ECO:0000256" key="4">
    <source>
        <dbReference type="ARBA" id="ARBA00022842"/>
    </source>
</evidence>
<dbReference type="CDD" id="cd05802">
    <property type="entry name" value="GlmM"/>
    <property type="match status" value="1"/>
</dbReference>
<comment type="function">
    <text evidence="7">Catalyzes the conversion of glucosamine-6-phosphate to glucosamine-1-phosphate.</text>
</comment>
<dbReference type="InterPro" id="IPR005843">
    <property type="entry name" value="A-D-PHexomutase_C"/>
</dbReference>
<dbReference type="FunFam" id="3.40.120.10:FF:000001">
    <property type="entry name" value="Phosphoglucosamine mutase"/>
    <property type="match status" value="1"/>
</dbReference>
<evidence type="ECO:0000256" key="3">
    <source>
        <dbReference type="ARBA" id="ARBA00022723"/>
    </source>
</evidence>
<dbReference type="SUPFAM" id="SSF55957">
    <property type="entry name" value="Phosphoglucomutase, C-terminal domain"/>
    <property type="match status" value="1"/>
</dbReference>
<evidence type="ECO:0000259" key="8">
    <source>
        <dbReference type="Pfam" id="PF00408"/>
    </source>
</evidence>
<evidence type="ECO:0000256" key="6">
    <source>
        <dbReference type="ARBA" id="ARBA00050364"/>
    </source>
</evidence>
<dbReference type="InterPro" id="IPR005841">
    <property type="entry name" value="Alpha-D-phosphohexomutase_SF"/>
</dbReference>
<dbReference type="InterPro" id="IPR006352">
    <property type="entry name" value="GlmM_bact"/>
</dbReference>
<dbReference type="HAMAP" id="MF_01554_B">
    <property type="entry name" value="GlmM_B"/>
    <property type="match status" value="1"/>
</dbReference>
<evidence type="ECO:0000259" key="10">
    <source>
        <dbReference type="Pfam" id="PF02879"/>
    </source>
</evidence>
<keyword evidence="5 7" id="KW-0413">Isomerase</keyword>
<evidence type="ECO:0000313" key="13">
    <source>
        <dbReference type="Proteomes" id="UP000306912"/>
    </source>
</evidence>
<feature type="domain" description="Alpha-D-phosphohexomutase C-terminal" evidence="8">
    <location>
        <begin position="376"/>
        <end position="440"/>
    </location>
</feature>
<dbReference type="FunFam" id="3.40.120.10:FF:000003">
    <property type="entry name" value="Phosphoglucosamine mutase"/>
    <property type="match status" value="1"/>
</dbReference>
<dbReference type="PANTHER" id="PTHR42946:SF1">
    <property type="entry name" value="PHOSPHOGLUCOMUTASE (ALPHA-D-GLUCOSE-1,6-BISPHOSPHATE-DEPENDENT)"/>
    <property type="match status" value="1"/>
</dbReference>
<dbReference type="Proteomes" id="UP000306912">
    <property type="component" value="Unassembled WGS sequence"/>
</dbReference>
<dbReference type="Gene3D" id="3.40.120.10">
    <property type="entry name" value="Alpha-D-Glucose-1,6-Bisphosphate, subunit A, domain 3"/>
    <property type="match status" value="3"/>
</dbReference>
<feature type="active site" description="Phosphoserine intermediate" evidence="7">
    <location>
        <position position="103"/>
    </location>
</feature>
<dbReference type="Gene3D" id="3.30.310.50">
    <property type="entry name" value="Alpha-D-phosphohexomutase, C-terminal domain"/>
    <property type="match status" value="1"/>
</dbReference>
<protein>
    <recommendedName>
        <fullName evidence="7">Phosphoglucosamine mutase</fullName>
        <ecNumber evidence="7">5.4.2.10</ecNumber>
    </recommendedName>
</protein>
<comment type="catalytic activity">
    <reaction evidence="6 7">
        <text>alpha-D-glucosamine 1-phosphate = D-glucosamine 6-phosphate</text>
        <dbReference type="Rhea" id="RHEA:23424"/>
        <dbReference type="ChEBI" id="CHEBI:58516"/>
        <dbReference type="ChEBI" id="CHEBI:58725"/>
        <dbReference type="EC" id="5.4.2.10"/>
    </reaction>
</comment>
<dbReference type="GO" id="GO:0008966">
    <property type="term" value="F:phosphoglucosamine mutase activity"/>
    <property type="evidence" value="ECO:0007669"/>
    <property type="project" value="UniProtKB-UniRule"/>
</dbReference>
<dbReference type="OrthoDB" id="9806956at2"/>
<comment type="cofactor">
    <cofactor evidence="7">
        <name>Mg(2+)</name>
        <dbReference type="ChEBI" id="CHEBI:18420"/>
    </cofactor>
    <text evidence="7">Binds 1 Mg(2+) ion per subunit.</text>
</comment>
<dbReference type="GO" id="GO:0004615">
    <property type="term" value="F:phosphomannomutase activity"/>
    <property type="evidence" value="ECO:0007669"/>
    <property type="project" value="TreeGrafter"/>
</dbReference>
<evidence type="ECO:0000313" key="12">
    <source>
        <dbReference type="EMBL" id="TLG74260.1"/>
    </source>
</evidence>
<evidence type="ECO:0000256" key="7">
    <source>
        <dbReference type="HAMAP-Rule" id="MF_01554"/>
    </source>
</evidence>
<comment type="PTM">
    <text evidence="7">Activated by phosphorylation.</text>
</comment>
<dbReference type="NCBIfam" id="TIGR01455">
    <property type="entry name" value="glmM"/>
    <property type="match status" value="1"/>
</dbReference>
<keyword evidence="13" id="KW-1185">Reference proteome</keyword>
<dbReference type="Pfam" id="PF02880">
    <property type="entry name" value="PGM_PMM_III"/>
    <property type="match status" value="1"/>
</dbReference>
<dbReference type="AlphaFoldDB" id="A0A5R8QD98"/>
<comment type="caution">
    <text evidence="12">The sequence shown here is derived from an EMBL/GenBank/DDBJ whole genome shotgun (WGS) entry which is preliminary data.</text>
</comment>
<evidence type="ECO:0000259" key="11">
    <source>
        <dbReference type="Pfam" id="PF02880"/>
    </source>
</evidence>
<feature type="modified residue" description="Phosphoserine" evidence="7">
    <location>
        <position position="103"/>
    </location>
</feature>
<keyword evidence="3 7" id="KW-0479">Metal-binding</keyword>
<dbReference type="Pfam" id="PF02879">
    <property type="entry name" value="PGM_PMM_II"/>
    <property type="match status" value="1"/>
</dbReference>
<feature type="binding site" evidence="7">
    <location>
        <position position="247"/>
    </location>
    <ligand>
        <name>Mg(2+)</name>
        <dbReference type="ChEBI" id="CHEBI:18420"/>
    </ligand>
</feature>
<feature type="binding site" description="via phosphate group" evidence="7">
    <location>
        <position position="103"/>
    </location>
    <ligand>
        <name>Mg(2+)</name>
        <dbReference type="ChEBI" id="CHEBI:18420"/>
    </ligand>
</feature>
<name>A0A5R8QD98_9FIRM</name>
<reference evidence="12 13" key="1">
    <citation type="submission" date="2019-05" db="EMBL/GenBank/DDBJ databases">
        <title>Culicoidintestinum kansasii gen. nov., sp. nov. from the gastrointestinal tract of the biting midge, Culicoides sonorensis.</title>
        <authorList>
            <person name="Neupane S."/>
            <person name="Ghosh A."/>
            <person name="Gunther S."/>
            <person name="Martin K."/>
            <person name="Zurek L."/>
        </authorList>
    </citation>
    <scope>NUCLEOTIDE SEQUENCE [LARGE SCALE GENOMIC DNA]</scope>
    <source>
        <strain evidence="12 13">CS-1</strain>
    </source>
</reference>
<organism evidence="12 13">
    <name type="scientific">Culicoidibacter larvae</name>
    <dbReference type="NCBI Taxonomy" id="2579976"/>
    <lineage>
        <taxon>Bacteria</taxon>
        <taxon>Bacillati</taxon>
        <taxon>Bacillota</taxon>
        <taxon>Culicoidibacteria</taxon>
        <taxon>Culicoidibacterales</taxon>
        <taxon>Culicoidibacteraceae</taxon>
        <taxon>Culicoidibacter</taxon>
    </lineage>
</organism>
<accession>A0A5R8QD98</accession>
<evidence type="ECO:0000256" key="2">
    <source>
        <dbReference type="ARBA" id="ARBA00022553"/>
    </source>
</evidence>
<dbReference type="RefSeq" id="WP_138190812.1">
    <property type="nucleotide sequence ID" value="NZ_VBWP01000004.1"/>
</dbReference>
<proteinExistence type="inferred from homology"/>
<dbReference type="PRINTS" id="PR00509">
    <property type="entry name" value="PGMPMM"/>
</dbReference>
<evidence type="ECO:0000256" key="5">
    <source>
        <dbReference type="ARBA" id="ARBA00023235"/>
    </source>
</evidence>
<feature type="binding site" evidence="7">
    <location>
        <position position="245"/>
    </location>
    <ligand>
        <name>Mg(2+)</name>
        <dbReference type="ChEBI" id="CHEBI:18420"/>
    </ligand>
</feature>
<evidence type="ECO:0000259" key="9">
    <source>
        <dbReference type="Pfam" id="PF02878"/>
    </source>
</evidence>
<dbReference type="FunCoup" id="A0A5R8QD98">
    <property type="interactions" value="361"/>
</dbReference>